<comment type="caution">
    <text evidence="1">The sequence shown here is derived from an EMBL/GenBank/DDBJ whole genome shotgun (WGS) entry which is preliminary data.</text>
</comment>
<protein>
    <submittedName>
        <fullName evidence="1">Uncharacterized protein</fullName>
    </submittedName>
</protein>
<keyword evidence="2" id="KW-1185">Reference proteome</keyword>
<dbReference type="EMBL" id="JAPFFK010000019">
    <property type="protein sequence ID" value="KAJ6686308.1"/>
    <property type="molecule type" value="Genomic_DNA"/>
</dbReference>
<reference evidence="1" key="2">
    <citation type="journal article" date="2023" name="Int. J. Mol. Sci.">
        <title>De Novo Assembly and Annotation of 11 Diverse Shrub Willow (Salix) Genomes Reveals Novel Gene Organization in Sex-Linked Regions.</title>
        <authorList>
            <person name="Hyden B."/>
            <person name="Feng K."/>
            <person name="Yates T.B."/>
            <person name="Jawdy S."/>
            <person name="Cereghino C."/>
            <person name="Smart L.B."/>
            <person name="Muchero W."/>
        </authorList>
    </citation>
    <scope>NUCLEOTIDE SEQUENCE</scope>
    <source>
        <tissue evidence="1">Shoot tip</tissue>
    </source>
</reference>
<reference evidence="1" key="1">
    <citation type="submission" date="2022-11" db="EMBL/GenBank/DDBJ databases">
        <authorList>
            <person name="Hyden B.L."/>
            <person name="Feng K."/>
            <person name="Yates T."/>
            <person name="Jawdy S."/>
            <person name="Smart L.B."/>
            <person name="Muchero W."/>
        </authorList>
    </citation>
    <scope>NUCLEOTIDE SEQUENCE</scope>
    <source>
        <tissue evidence="1">Shoot tip</tissue>
    </source>
</reference>
<organism evidence="1 2">
    <name type="scientific">Salix purpurea</name>
    <name type="common">Purple osier willow</name>
    <dbReference type="NCBI Taxonomy" id="77065"/>
    <lineage>
        <taxon>Eukaryota</taxon>
        <taxon>Viridiplantae</taxon>
        <taxon>Streptophyta</taxon>
        <taxon>Embryophyta</taxon>
        <taxon>Tracheophyta</taxon>
        <taxon>Spermatophyta</taxon>
        <taxon>Magnoliopsida</taxon>
        <taxon>eudicotyledons</taxon>
        <taxon>Gunneridae</taxon>
        <taxon>Pentapetalae</taxon>
        <taxon>rosids</taxon>
        <taxon>fabids</taxon>
        <taxon>Malpighiales</taxon>
        <taxon>Salicaceae</taxon>
        <taxon>Saliceae</taxon>
        <taxon>Salix</taxon>
    </lineage>
</organism>
<accession>A0A9Q0PDM1</accession>
<gene>
    <name evidence="1" type="ORF">OIU79_016149</name>
</gene>
<evidence type="ECO:0000313" key="1">
    <source>
        <dbReference type="EMBL" id="KAJ6686308.1"/>
    </source>
</evidence>
<proteinExistence type="predicted"/>
<evidence type="ECO:0000313" key="2">
    <source>
        <dbReference type="Proteomes" id="UP001151532"/>
    </source>
</evidence>
<name>A0A9Q0PDM1_SALPP</name>
<sequence>MFFGSIRLVMWLAFS</sequence>
<dbReference type="Proteomes" id="UP001151532">
    <property type="component" value="Chromosome 2"/>
</dbReference>